<dbReference type="Pfam" id="PF13639">
    <property type="entry name" value="zf-RING_2"/>
    <property type="match status" value="1"/>
</dbReference>
<dbReference type="Gene3D" id="3.30.40.10">
    <property type="entry name" value="Zinc/RING finger domain, C3HC4 (zinc finger)"/>
    <property type="match status" value="1"/>
</dbReference>
<evidence type="ECO:0000256" key="11">
    <source>
        <dbReference type="ARBA" id="ARBA00022989"/>
    </source>
</evidence>
<dbReference type="OrthoDB" id="8062037at2759"/>
<dbReference type="AlphaFoldDB" id="A0A9E7FSZ5"/>
<dbReference type="InterPro" id="IPR001841">
    <property type="entry name" value="Znf_RING"/>
</dbReference>
<evidence type="ECO:0000256" key="5">
    <source>
        <dbReference type="ARBA" id="ARBA00022679"/>
    </source>
</evidence>
<evidence type="ECO:0000313" key="18">
    <source>
        <dbReference type="EMBL" id="URE01810.1"/>
    </source>
</evidence>
<keyword evidence="7" id="KW-0479">Metal-binding</keyword>
<evidence type="ECO:0000256" key="9">
    <source>
        <dbReference type="ARBA" id="ARBA00022786"/>
    </source>
</evidence>
<keyword evidence="9" id="KW-0833">Ubl conjugation pathway</keyword>
<dbReference type="CDD" id="cd16461">
    <property type="entry name" value="RING-H2_EL5-like"/>
    <property type="match status" value="1"/>
</dbReference>
<dbReference type="InterPro" id="IPR013083">
    <property type="entry name" value="Znf_RING/FYVE/PHD"/>
</dbReference>
<dbReference type="SMART" id="SM00184">
    <property type="entry name" value="RING"/>
    <property type="match status" value="1"/>
</dbReference>
<evidence type="ECO:0000256" key="12">
    <source>
        <dbReference type="ARBA" id="ARBA00023136"/>
    </source>
</evidence>
<gene>
    <name evidence="18" type="ORF">MUK42_20369</name>
</gene>
<evidence type="ECO:0000256" key="14">
    <source>
        <dbReference type="PROSITE-ProRule" id="PRU00175"/>
    </source>
</evidence>
<evidence type="ECO:0000313" key="19">
    <source>
        <dbReference type="Proteomes" id="UP001055439"/>
    </source>
</evidence>
<evidence type="ECO:0000256" key="10">
    <source>
        <dbReference type="ARBA" id="ARBA00022833"/>
    </source>
</evidence>
<evidence type="ECO:0000256" key="13">
    <source>
        <dbReference type="ARBA" id="ARBA00024209"/>
    </source>
</evidence>
<dbReference type="EC" id="2.3.2.27" evidence="4"/>
<evidence type="ECO:0000256" key="7">
    <source>
        <dbReference type="ARBA" id="ARBA00022723"/>
    </source>
</evidence>
<dbReference type="GO" id="GO:0061630">
    <property type="term" value="F:ubiquitin protein ligase activity"/>
    <property type="evidence" value="ECO:0007669"/>
    <property type="project" value="UniProtKB-EC"/>
</dbReference>
<reference evidence="18" key="1">
    <citation type="submission" date="2022-05" db="EMBL/GenBank/DDBJ databases">
        <title>The Musa troglodytarum L. genome provides insights into the mechanism of non-climacteric behaviour and enrichment of carotenoids.</title>
        <authorList>
            <person name="Wang J."/>
        </authorList>
    </citation>
    <scope>NUCLEOTIDE SEQUENCE</scope>
    <source>
        <tissue evidence="18">Leaf</tissue>
    </source>
</reference>
<comment type="similarity">
    <text evidence="13">Belongs to the RING-type zinc finger family. ATL subfamily.</text>
</comment>
<accession>A0A9E7FSZ5</accession>
<name>A0A9E7FSZ5_9LILI</name>
<evidence type="ECO:0000256" key="1">
    <source>
        <dbReference type="ARBA" id="ARBA00000900"/>
    </source>
</evidence>
<evidence type="ECO:0000259" key="17">
    <source>
        <dbReference type="PROSITE" id="PS50089"/>
    </source>
</evidence>
<dbReference type="GO" id="GO:0016020">
    <property type="term" value="C:membrane"/>
    <property type="evidence" value="ECO:0007669"/>
    <property type="project" value="UniProtKB-SubCell"/>
</dbReference>
<sequence>MTATQIAPPITIAALHLRYRSITCLMPPPMATASRRTIRATIHRTASLLLIVLALLLVMPRRVSAQSTATPSGDSPYGYSIRIKPGVAALVIALICGFFFLGFFAVYLHQCRSGSSGGTRPSGAVESRAAASRSARRGLDPEVLASFPTMAYAEAKEHQKGKGVLECAVCLSEFADDDTLRFLPRCCHVFHVDCIDVWLGTHVTCPVCRANLTEPEPTDAAIAADAACESTPTEDVGATVEGDLEGGRLPAVEYRRWHSTGHKGEAVDRFTLRLPEHVRQEIFTAAGLRRAASVAEARARGEASGRRGYRGGRSGRWGFLLRTFSVRRRADGTPTEGSSKRIYPSAGAPLNLVLGVGGGGAAKSEPAKEEEASSSSSSSSATLAATELV</sequence>
<comment type="catalytic activity">
    <reaction evidence="1">
        <text>S-ubiquitinyl-[E2 ubiquitin-conjugating enzyme]-L-cysteine + [acceptor protein]-L-lysine = [E2 ubiquitin-conjugating enzyme]-L-cysteine + N(6)-ubiquitinyl-[acceptor protein]-L-lysine.</text>
        <dbReference type="EC" id="2.3.2.27"/>
    </reaction>
</comment>
<comment type="pathway">
    <text evidence="3">Protein modification; protein ubiquitination.</text>
</comment>
<evidence type="ECO:0000256" key="3">
    <source>
        <dbReference type="ARBA" id="ARBA00004906"/>
    </source>
</evidence>
<keyword evidence="19" id="KW-1185">Reference proteome</keyword>
<comment type="subcellular location">
    <subcellularLocation>
        <location evidence="2">Membrane</location>
        <topology evidence="2">Single-pass membrane protein</topology>
    </subcellularLocation>
</comment>
<evidence type="ECO:0000256" key="6">
    <source>
        <dbReference type="ARBA" id="ARBA00022692"/>
    </source>
</evidence>
<dbReference type="EMBL" id="CP097507">
    <property type="protein sequence ID" value="URE01810.1"/>
    <property type="molecule type" value="Genomic_DNA"/>
</dbReference>
<keyword evidence="12 16" id="KW-0472">Membrane</keyword>
<keyword evidence="5" id="KW-0808">Transferase</keyword>
<feature type="region of interest" description="Disordered" evidence="15">
    <location>
        <begin position="355"/>
        <end position="389"/>
    </location>
</feature>
<feature type="compositionally biased region" description="Low complexity" evidence="15">
    <location>
        <begin position="373"/>
        <end position="389"/>
    </location>
</feature>
<keyword evidence="10" id="KW-0862">Zinc</keyword>
<keyword evidence="6 16" id="KW-0812">Transmembrane</keyword>
<dbReference type="SUPFAM" id="SSF57850">
    <property type="entry name" value="RING/U-box"/>
    <property type="match status" value="1"/>
</dbReference>
<evidence type="ECO:0000256" key="16">
    <source>
        <dbReference type="SAM" id="Phobius"/>
    </source>
</evidence>
<evidence type="ECO:0000256" key="2">
    <source>
        <dbReference type="ARBA" id="ARBA00004167"/>
    </source>
</evidence>
<dbReference type="GO" id="GO:0008270">
    <property type="term" value="F:zinc ion binding"/>
    <property type="evidence" value="ECO:0007669"/>
    <property type="project" value="UniProtKB-KW"/>
</dbReference>
<evidence type="ECO:0000256" key="8">
    <source>
        <dbReference type="ARBA" id="ARBA00022771"/>
    </source>
</evidence>
<dbReference type="PANTHER" id="PTHR14155:SF263">
    <property type="entry name" value="E3 UBIQUITIN-PROTEIN LIGASE ATL6"/>
    <property type="match status" value="1"/>
</dbReference>
<keyword evidence="8 14" id="KW-0863">Zinc-finger</keyword>
<dbReference type="FunFam" id="3.30.40.10:FF:000187">
    <property type="entry name" value="E3 ubiquitin-protein ligase ATL6"/>
    <property type="match status" value="1"/>
</dbReference>
<evidence type="ECO:0000256" key="15">
    <source>
        <dbReference type="SAM" id="MobiDB-lite"/>
    </source>
</evidence>
<feature type="domain" description="RING-type" evidence="17">
    <location>
        <begin position="167"/>
        <end position="209"/>
    </location>
</feature>
<dbReference type="Proteomes" id="UP001055439">
    <property type="component" value="Chromosome 5"/>
</dbReference>
<dbReference type="PANTHER" id="PTHR14155">
    <property type="entry name" value="RING FINGER DOMAIN-CONTAINING"/>
    <property type="match status" value="1"/>
</dbReference>
<proteinExistence type="inferred from homology"/>
<feature type="transmembrane region" description="Helical" evidence="16">
    <location>
        <begin position="89"/>
        <end position="108"/>
    </location>
</feature>
<protein>
    <recommendedName>
        <fullName evidence="4">RING-type E3 ubiquitin transferase</fullName>
        <ecNumber evidence="4">2.3.2.27</ecNumber>
    </recommendedName>
</protein>
<keyword evidence="11 16" id="KW-1133">Transmembrane helix</keyword>
<dbReference type="InterPro" id="IPR053238">
    <property type="entry name" value="RING-H2_zinc_finger"/>
</dbReference>
<evidence type="ECO:0000256" key="4">
    <source>
        <dbReference type="ARBA" id="ARBA00012483"/>
    </source>
</evidence>
<dbReference type="PROSITE" id="PS50089">
    <property type="entry name" value="ZF_RING_2"/>
    <property type="match status" value="1"/>
</dbReference>
<organism evidence="18 19">
    <name type="scientific">Musa troglodytarum</name>
    <name type="common">fe'i banana</name>
    <dbReference type="NCBI Taxonomy" id="320322"/>
    <lineage>
        <taxon>Eukaryota</taxon>
        <taxon>Viridiplantae</taxon>
        <taxon>Streptophyta</taxon>
        <taxon>Embryophyta</taxon>
        <taxon>Tracheophyta</taxon>
        <taxon>Spermatophyta</taxon>
        <taxon>Magnoliopsida</taxon>
        <taxon>Liliopsida</taxon>
        <taxon>Zingiberales</taxon>
        <taxon>Musaceae</taxon>
        <taxon>Musa</taxon>
    </lineage>
</organism>